<organism evidence="1 2">
    <name type="scientific">Aristaeella hokkaidonensis</name>
    <dbReference type="NCBI Taxonomy" id="3046382"/>
    <lineage>
        <taxon>Bacteria</taxon>
        <taxon>Bacillati</taxon>
        <taxon>Bacillota</taxon>
        <taxon>Clostridia</taxon>
        <taxon>Eubacteriales</taxon>
        <taxon>Aristaeellaceae</taxon>
        <taxon>Aristaeella</taxon>
    </lineage>
</organism>
<reference evidence="1" key="1">
    <citation type="submission" date="2021-01" db="EMBL/GenBank/DDBJ databases">
        <title>Complete genome sequence of Clostridiales bacterium R-7.</title>
        <authorList>
            <person name="Mahoney-Kurpe S.C."/>
            <person name="Palevich N."/>
            <person name="Koike S."/>
            <person name="Moon C.D."/>
            <person name="Attwood G.T."/>
        </authorList>
    </citation>
    <scope>NUCLEOTIDE SEQUENCE</scope>
    <source>
        <strain evidence="1">R-7</strain>
    </source>
</reference>
<dbReference type="Proteomes" id="UP000682782">
    <property type="component" value="Chromosome"/>
</dbReference>
<keyword evidence="2" id="KW-1185">Reference proteome</keyword>
<name>A0AC61MW21_9FIRM</name>
<dbReference type="EMBL" id="CP068393">
    <property type="protein sequence ID" value="QUC66845.1"/>
    <property type="molecule type" value="Genomic_DNA"/>
</dbReference>
<evidence type="ECO:0000313" key="2">
    <source>
        <dbReference type="Proteomes" id="UP000682782"/>
    </source>
</evidence>
<accession>A0AC61MW21</accession>
<evidence type="ECO:0000313" key="1">
    <source>
        <dbReference type="EMBL" id="QUC66845.1"/>
    </source>
</evidence>
<protein>
    <submittedName>
        <fullName evidence="1">Uncharacterized protein</fullName>
    </submittedName>
</protein>
<proteinExistence type="predicted"/>
<gene>
    <name evidence="1" type="ORF">JYE49_13515</name>
</gene>
<sequence length="271" mass="30898">MGFLTPIKANKAYRLQQKGQKAEARKLYEEAFAEGLNDPRYNLAYALMIIREGEYQKAKEFLVKHQKAPGMTPSQRVTLLVDYAACCFRLGDVDKGINTLEQQFQKGETGLLYQTLGYLYVEKYDAANRPDFDQVTEPAAEPEEAAGEEKAEETVSPREAWEAGQKKAEEFIRKSLEYDDEDPICLDNMGQFAYRVLEDKAGAKEWFDKAYALKDSQIDTLYFLSRYDEEAGDREGALEKLEKAAGGRFSPLNYCNRETILKEIERLKGAN</sequence>